<feature type="compositionally biased region" description="Polar residues" evidence="9">
    <location>
        <begin position="173"/>
        <end position="185"/>
    </location>
</feature>
<dbReference type="Proteomes" id="UP000187429">
    <property type="component" value="Unassembled WGS sequence"/>
</dbReference>
<feature type="binding site" evidence="6">
    <location>
        <begin position="460"/>
        <end position="467"/>
    </location>
    <ligand>
        <name>ATP</name>
        <dbReference type="ChEBI" id="CHEBI:30616"/>
    </ligand>
</feature>
<feature type="domain" description="Kinesin motor" evidence="10">
    <location>
        <begin position="370"/>
        <end position="729"/>
    </location>
</feature>
<feature type="compositionally biased region" description="Polar residues" evidence="9">
    <location>
        <begin position="137"/>
        <end position="163"/>
    </location>
</feature>
<dbReference type="InterPro" id="IPR027640">
    <property type="entry name" value="Kinesin-like_fam"/>
</dbReference>
<dbReference type="InterPro" id="IPR019821">
    <property type="entry name" value="Kinesin_motor_CS"/>
</dbReference>
<keyword evidence="3 6" id="KW-0547">Nucleotide-binding</keyword>
<dbReference type="PRINTS" id="PR00380">
    <property type="entry name" value="KINESINHEAVY"/>
</dbReference>
<dbReference type="PANTHER" id="PTHR47972:SF45">
    <property type="entry name" value="PROTEIN CLARET SEGREGATIONAL"/>
    <property type="match status" value="1"/>
</dbReference>
<keyword evidence="8" id="KW-0175">Coiled coil</keyword>
<feature type="region of interest" description="Disordered" evidence="9">
    <location>
        <begin position="89"/>
        <end position="201"/>
    </location>
</feature>
<feature type="compositionally biased region" description="Low complexity" evidence="9">
    <location>
        <begin position="25"/>
        <end position="34"/>
    </location>
</feature>
<keyword evidence="12" id="KW-1185">Reference proteome</keyword>
<name>A0A1R1YSD3_9FUNG</name>
<dbReference type="PROSITE" id="PS00411">
    <property type="entry name" value="KINESIN_MOTOR_1"/>
    <property type="match status" value="1"/>
</dbReference>
<evidence type="ECO:0000256" key="1">
    <source>
        <dbReference type="ARBA" id="ARBA00010899"/>
    </source>
</evidence>
<evidence type="ECO:0000256" key="5">
    <source>
        <dbReference type="ARBA" id="ARBA00023175"/>
    </source>
</evidence>
<sequence length="738" mass="81068">MLKPPTSLKSPQFAAAPQAPPPQFSPSSSNPNPFLGQKRKLSNLNDISSCSENKKLAVEFEGKASKSIPPLSKTILSKNAKFAKRLSKRLSVKVSRDKISRLTQKPSFKAIPPSKPSQPTIASKKPSNIRSVPPRNAPNSSRLPPKQPTSTSYKRPVQNSTIPNKRKIAPLKNSKNASPSCLTNLTDDEAEPGPPELPKGHAIDFKIRSTGYEKVANYWKDKCRSLKSILNSLDSSFSSTLSLTDDLKNQLSSSKKELSAKLDSMKSLDLKISDLQAQIVSIKNSNQEILNSTISSHNSQLATLNNEKSALQNQINDTQLVVENKLQIIKDLEENIKQKESNIGDLKNTLAIEEITRRKLHNTIQELKGNIRVFCRSRPIKGPESEKSCLTFPNNGPASKNISITQQKENATGQSIPKTTDFEFDHVFLPDESQDVVYDEVSQLIQSALDGYSVCIFAYGQTGSGKTFTMEGPDEINTPSDRGIIPRALEQIYSETLRLSNKGWTYELGAQFVEIYNEQLFDLLCDTTADEKSQQVRSTRKQASGDLQTTKPATKIEIRQGSDGSSFVSGCSITQVDSANSVSSLLTKAALNRRVASTDCNERSSRSHCVFTLFIKGKNSQTGESCNSMLNLIDLAGSERLNNSKSTGDRLKETQAINKSLSSLGDVIMALSNGEKHIPFRNSKLTHLLMPSLSAGNSKIMMFVCVAPDDLSSQETLCSLRFAAKVNNCHIGTAKRHN</sequence>
<gene>
    <name evidence="11" type="ORF">AYI69_g683</name>
</gene>
<dbReference type="GO" id="GO:0005874">
    <property type="term" value="C:microtubule"/>
    <property type="evidence" value="ECO:0007669"/>
    <property type="project" value="UniProtKB-KW"/>
</dbReference>
<feature type="compositionally biased region" description="Polar residues" evidence="9">
    <location>
        <begin position="117"/>
        <end position="130"/>
    </location>
</feature>
<protein>
    <recommendedName>
        <fullName evidence="7">Kinesin-like protein</fullName>
    </recommendedName>
</protein>
<evidence type="ECO:0000313" key="11">
    <source>
        <dbReference type="EMBL" id="OMJ29787.1"/>
    </source>
</evidence>
<dbReference type="GO" id="GO:0008017">
    <property type="term" value="F:microtubule binding"/>
    <property type="evidence" value="ECO:0007669"/>
    <property type="project" value="InterPro"/>
</dbReference>
<dbReference type="InterPro" id="IPR027417">
    <property type="entry name" value="P-loop_NTPase"/>
</dbReference>
<dbReference type="EMBL" id="LSSM01000178">
    <property type="protein sequence ID" value="OMJ29787.1"/>
    <property type="molecule type" value="Genomic_DNA"/>
</dbReference>
<dbReference type="OrthoDB" id="3176171at2759"/>
<dbReference type="GO" id="GO:0003777">
    <property type="term" value="F:microtubule motor activity"/>
    <property type="evidence" value="ECO:0007669"/>
    <property type="project" value="InterPro"/>
</dbReference>
<dbReference type="PANTHER" id="PTHR47972">
    <property type="entry name" value="KINESIN-LIKE PROTEIN KLP-3"/>
    <property type="match status" value="1"/>
</dbReference>
<evidence type="ECO:0000256" key="8">
    <source>
        <dbReference type="SAM" id="Coils"/>
    </source>
</evidence>
<dbReference type="InterPro" id="IPR036961">
    <property type="entry name" value="Kinesin_motor_dom_sf"/>
</dbReference>
<dbReference type="AlphaFoldDB" id="A0A1R1YSD3"/>
<keyword evidence="5 6" id="KW-0505">Motor protein</keyword>
<reference evidence="12" key="1">
    <citation type="submission" date="2017-01" db="EMBL/GenBank/DDBJ databases">
        <authorList>
            <person name="Wang Y."/>
            <person name="White M."/>
            <person name="Kvist S."/>
            <person name="Moncalvo J.-M."/>
        </authorList>
    </citation>
    <scope>NUCLEOTIDE SEQUENCE [LARGE SCALE GENOMIC DNA]</scope>
    <source>
        <strain evidence="12">ID-206-W2</strain>
    </source>
</reference>
<dbReference type="SMART" id="SM00129">
    <property type="entry name" value="KISc"/>
    <property type="match status" value="1"/>
</dbReference>
<dbReference type="InterPro" id="IPR001752">
    <property type="entry name" value="Kinesin_motor_dom"/>
</dbReference>
<comment type="caution">
    <text evidence="11">The sequence shown here is derived from an EMBL/GenBank/DDBJ whole genome shotgun (WGS) entry which is preliminary data.</text>
</comment>
<evidence type="ECO:0000256" key="7">
    <source>
        <dbReference type="RuleBase" id="RU000394"/>
    </source>
</evidence>
<evidence type="ECO:0000256" key="2">
    <source>
        <dbReference type="ARBA" id="ARBA00022701"/>
    </source>
</evidence>
<dbReference type="Pfam" id="PF00225">
    <property type="entry name" value="Kinesin"/>
    <property type="match status" value="1"/>
</dbReference>
<keyword evidence="2 7" id="KW-0493">Microtubule</keyword>
<dbReference type="Gene3D" id="3.40.850.10">
    <property type="entry name" value="Kinesin motor domain"/>
    <property type="match status" value="1"/>
</dbReference>
<dbReference type="GO" id="GO:0007018">
    <property type="term" value="P:microtubule-based movement"/>
    <property type="evidence" value="ECO:0007669"/>
    <property type="project" value="InterPro"/>
</dbReference>
<comment type="similarity">
    <text evidence="1">Belongs to the TRAFAC class myosin-kinesin ATPase superfamily. Kinesin family. KIN-14 subfamily.</text>
</comment>
<dbReference type="GO" id="GO:0005524">
    <property type="term" value="F:ATP binding"/>
    <property type="evidence" value="ECO:0007669"/>
    <property type="project" value="UniProtKB-UniRule"/>
</dbReference>
<proteinExistence type="inferred from homology"/>
<dbReference type="PROSITE" id="PS50067">
    <property type="entry name" value="KINESIN_MOTOR_2"/>
    <property type="match status" value="1"/>
</dbReference>
<keyword evidence="4 6" id="KW-0067">ATP-binding</keyword>
<evidence type="ECO:0000256" key="4">
    <source>
        <dbReference type="ARBA" id="ARBA00022840"/>
    </source>
</evidence>
<evidence type="ECO:0000259" key="10">
    <source>
        <dbReference type="PROSITE" id="PS50067"/>
    </source>
</evidence>
<dbReference type="SUPFAM" id="SSF52540">
    <property type="entry name" value="P-loop containing nucleoside triphosphate hydrolases"/>
    <property type="match status" value="1"/>
</dbReference>
<evidence type="ECO:0000256" key="6">
    <source>
        <dbReference type="PROSITE-ProRule" id="PRU00283"/>
    </source>
</evidence>
<dbReference type="Gene3D" id="1.10.287.1490">
    <property type="match status" value="1"/>
</dbReference>
<evidence type="ECO:0000256" key="9">
    <source>
        <dbReference type="SAM" id="MobiDB-lite"/>
    </source>
</evidence>
<organism evidence="11 12">
    <name type="scientific">Smittium culicis</name>
    <dbReference type="NCBI Taxonomy" id="133412"/>
    <lineage>
        <taxon>Eukaryota</taxon>
        <taxon>Fungi</taxon>
        <taxon>Fungi incertae sedis</taxon>
        <taxon>Zoopagomycota</taxon>
        <taxon>Kickxellomycotina</taxon>
        <taxon>Harpellomycetes</taxon>
        <taxon>Harpellales</taxon>
        <taxon>Legeriomycetaceae</taxon>
        <taxon>Smittium</taxon>
    </lineage>
</organism>
<feature type="coiled-coil region" evidence="8">
    <location>
        <begin position="265"/>
        <end position="349"/>
    </location>
</feature>
<evidence type="ECO:0000256" key="3">
    <source>
        <dbReference type="ARBA" id="ARBA00022741"/>
    </source>
</evidence>
<feature type="region of interest" description="Disordered" evidence="9">
    <location>
        <begin position="1"/>
        <end position="38"/>
    </location>
</feature>
<evidence type="ECO:0000313" key="12">
    <source>
        <dbReference type="Proteomes" id="UP000187429"/>
    </source>
</evidence>
<accession>A0A1R1YSD3</accession>